<keyword evidence="10 13" id="KW-0472">Membrane</keyword>
<dbReference type="KEGG" id="vcn:VOLCADRAFT_89326"/>
<dbReference type="eggNOG" id="KOG1600">
    <property type="taxonomic scope" value="Eukaryota"/>
</dbReference>
<evidence type="ECO:0000313" key="14">
    <source>
        <dbReference type="EMBL" id="EFJ49980.1"/>
    </source>
</evidence>
<comment type="subcellular location">
    <subcellularLocation>
        <location evidence="1">Membrane</location>
        <topology evidence="1">Multi-pass membrane protein</topology>
    </subcellularLocation>
</comment>
<dbReference type="GO" id="GO:0005789">
    <property type="term" value="C:endoplasmic reticulum membrane"/>
    <property type="evidence" value="ECO:0007669"/>
    <property type="project" value="TreeGrafter"/>
</dbReference>
<keyword evidence="5 12" id="KW-0812">Transmembrane</keyword>
<keyword evidence="6" id="KW-0276">Fatty acid metabolism</keyword>
<feature type="transmembrane region" description="Helical" evidence="13">
    <location>
        <begin position="347"/>
        <end position="367"/>
    </location>
</feature>
<keyword evidence="15" id="KW-1185">Reference proteome</keyword>
<dbReference type="GO" id="GO:0016717">
    <property type="term" value="F:oxidoreductase activity, acting on paired donors, with oxidation of a pair of donors resulting in the reduction of molecular oxygen to two molecules of water"/>
    <property type="evidence" value="ECO:0007669"/>
    <property type="project" value="InterPro"/>
</dbReference>
<dbReference type="AlphaFoldDB" id="D8TRE9"/>
<comment type="domain">
    <text evidence="12">The histidine box domains are involved in binding the catalytic metal ions.</text>
</comment>
<keyword evidence="7 13" id="KW-1133">Transmembrane helix</keyword>
<comment type="cofactor">
    <cofactor evidence="12">
        <name>Fe(2+)</name>
        <dbReference type="ChEBI" id="CHEBI:29033"/>
    </cofactor>
</comment>
<comment type="pathway">
    <text evidence="2">Lipid metabolism.</text>
</comment>
<dbReference type="Proteomes" id="UP000001058">
    <property type="component" value="Unassembled WGS sequence"/>
</dbReference>
<keyword evidence="11 12" id="KW-0275">Fatty acid biosynthesis</keyword>
<dbReference type="InterPro" id="IPR015876">
    <property type="entry name" value="Acyl-CoA_DS"/>
</dbReference>
<evidence type="ECO:0000256" key="7">
    <source>
        <dbReference type="ARBA" id="ARBA00022989"/>
    </source>
</evidence>
<dbReference type="RefSeq" id="XP_002949045.1">
    <property type="nucleotide sequence ID" value="XM_002948999.1"/>
</dbReference>
<evidence type="ECO:0000256" key="10">
    <source>
        <dbReference type="ARBA" id="ARBA00023136"/>
    </source>
</evidence>
<dbReference type="InParanoid" id="D8TRE9"/>
<evidence type="ECO:0000256" key="13">
    <source>
        <dbReference type="SAM" id="Phobius"/>
    </source>
</evidence>
<dbReference type="OrthoDB" id="10260134at2759"/>
<dbReference type="STRING" id="3068.D8TRE9"/>
<dbReference type="EMBL" id="GL378333">
    <property type="protein sequence ID" value="EFJ49980.1"/>
    <property type="molecule type" value="Genomic_DNA"/>
</dbReference>
<evidence type="ECO:0000256" key="12">
    <source>
        <dbReference type="RuleBase" id="RU000581"/>
    </source>
</evidence>
<feature type="transmembrane region" description="Helical" evidence="13">
    <location>
        <begin position="161"/>
        <end position="181"/>
    </location>
</feature>
<evidence type="ECO:0000256" key="9">
    <source>
        <dbReference type="ARBA" id="ARBA00023098"/>
    </source>
</evidence>
<keyword evidence="4 12" id="KW-0444">Lipid biosynthesis</keyword>
<organism evidence="15">
    <name type="scientific">Volvox carteri f. nagariensis</name>
    <dbReference type="NCBI Taxonomy" id="3068"/>
    <lineage>
        <taxon>Eukaryota</taxon>
        <taxon>Viridiplantae</taxon>
        <taxon>Chlorophyta</taxon>
        <taxon>core chlorophytes</taxon>
        <taxon>Chlorophyceae</taxon>
        <taxon>CS clade</taxon>
        <taxon>Chlamydomonadales</taxon>
        <taxon>Volvocaceae</taxon>
        <taxon>Volvox</taxon>
    </lineage>
</organism>
<feature type="transmembrane region" description="Helical" evidence="13">
    <location>
        <begin position="296"/>
        <end position="317"/>
    </location>
</feature>
<dbReference type="PANTHER" id="PTHR11351">
    <property type="entry name" value="ACYL-COA DESATURASE"/>
    <property type="match status" value="1"/>
</dbReference>
<evidence type="ECO:0000256" key="3">
    <source>
        <dbReference type="ARBA" id="ARBA00009295"/>
    </source>
</evidence>
<reference evidence="14 15" key="1">
    <citation type="journal article" date="2010" name="Science">
        <title>Genomic analysis of organismal complexity in the multicellular green alga Volvox carteri.</title>
        <authorList>
            <person name="Prochnik S.E."/>
            <person name="Umen J."/>
            <person name="Nedelcu A.M."/>
            <person name="Hallmann A."/>
            <person name="Miller S.M."/>
            <person name="Nishii I."/>
            <person name="Ferris P."/>
            <person name="Kuo A."/>
            <person name="Mitros T."/>
            <person name="Fritz-Laylin L.K."/>
            <person name="Hellsten U."/>
            <person name="Chapman J."/>
            <person name="Simakov O."/>
            <person name="Rensing S.A."/>
            <person name="Terry A."/>
            <person name="Pangilinan J."/>
            <person name="Kapitonov V."/>
            <person name="Jurka J."/>
            <person name="Salamov A."/>
            <person name="Shapiro H."/>
            <person name="Schmutz J."/>
            <person name="Grimwood J."/>
            <person name="Lindquist E."/>
            <person name="Lucas S."/>
            <person name="Grigoriev I.V."/>
            <person name="Schmitt R."/>
            <person name="Kirk D."/>
            <person name="Rokhsar D.S."/>
        </authorList>
    </citation>
    <scope>NUCLEOTIDE SEQUENCE [LARGE SCALE GENOMIC DNA]</scope>
    <source>
        <strain evidence="15">f. Nagariensis / Eve</strain>
    </source>
</reference>
<dbReference type="CDD" id="cd03505">
    <property type="entry name" value="Delta9-FADS-like"/>
    <property type="match status" value="1"/>
</dbReference>
<dbReference type="PANTHER" id="PTHR11351:SF31">
    <property type="entry name" value="DESATURASE 1, ISOFORM A-RELATED"/>
    <property type="match status" value="1"/>
</dbReference>
<name>D8TRE9_VOLCA</name>
<evidence type="ECO:0000256" key="1">
    <source>
        <dbReference type="ARBA" id="ARBA00004141"/>
    </source>
</evidence>
<evidence type="ECO:0008006" key="16">
    <source>
        <dbReference type="Google" id="ProtNLM"/>
    </source>
</evidence>
<dbReference type="PRINTS" id="PR00075">
    <property type="entry name" value="FACDDSATRASE"/>
</dbReference>
<evidence type="ECO:0000256" key="2">
    <source>
        <dbReference type="ARBA" id="ARBA00005189"/>
    </source>
</evidence>
<protein>
    <recommendedName>
        <fullName evidence="16">Fatty acid desaturase domain-containing protein</fullName>
    </recommendedName>
</protein>
<dbReference type="GeneID" id="9623750"/>
<keyword evidence="8 12" id="KW-0560">Oxidoreductase</keyword>
<gene>
    <name evidence="14" type="ORF">VOLCADRAFT_89326</name>
</gene>
<proteinExistence type="inferred from homology"/>
<evidence type="ECO:0000256" key="4">
    <source>
        <dbReference type="ARBA" id="ARBA00022516"/>
    </source>
</evidence>
<feature type="transmembrane region" description="Helical" evidence="13">
    <location>
        <begin position="136"/>
        <end position="155"/>
    </location>
</feature>
<dbReference type="GO" id="GO:0042761">
    <property type="term" value="P:very long-chain fatty acid biosynthetic process"/>
    <property type="evidence" value="ECO:0007669"/>
    <property type="project" value="TreeGrafter"/>
</dbReference>
<evidence type="ECO:0000256" key="8">
    <source>
        <dbReference type="ARBA" id="ARBA00023002"/>
    </source>
</evidence>
<keyword evidence="9" id="KW-0443">Lipid metabolism</keyword>
<evidence type="ECO:0000256" key="11">
    <source>
        <dbReference type="ARBA" id="ARBA00023160"/>
    </source>
</evidence>
<evidence type="ECO:0000313" key="15">
    <source>
        <dbReference type="Proteomes" id="UP000001058"/>
    </source>
</evidence>
<comment type="similarity">
    <text evidence="3 12">Belongs to the fatty acid desaturase type 1 family.</text>
</comment>
<evidence type="ECO:0000256" key="5">
    <source>
        <dbReference type="ARBA" id="ARBA00022692"/>
    </source>
</evidence>
<accession>D8TRE9</accession>
<evidence type="ECO:0000256" key="6">
    <source>
        <dbReference type="ARBA" id="ARBA00022832"/>
    </source>
</evidence>
<sequence length="438" mass="49822">MLNSCKLQSRNGSKPIVKQASFLTHANILLRCHRQAASRLGRCACIRAKLEQAEVATQKTKDEVVVERVSSTGGSRKAFAKAFTAILGLKLAKPEDLDPETLLNPPFPRYQVPGSDLAVQKLRPYFFNRTYTDTDVGYLAFFAAMHLVAVIGGPLTFSWEALEVCLAGYVLTGMLGISVSYHRQLSHKSFRCVKPLEYFLAYCGALAFEGDPVEWSKMHRWHHMHSDTTADRHSPRDGVWHSHMGWLFDESLNSTRRDANGNMKDSLSPPWFYKESPEFYSWLRATYMYHQIGQAAFFFALGGVPYLVWGFVIRVLLTMHMTWLVNSAVHIWGEQRYVSNDNSRNNWIVGLLVFGDGGFGVKLRIICQCRQHIPRHHNNHHAFEYSAAHGLEWWEIDMSYYFIRGLELLGLAWDVRRPSPSQLVAKRIPPSPSAGASR</sequence>